<dbReference type="NCBIfam" id="NF038335">
    <property type="entry name" value="YPO0640_fam"/>
    <property type="match status" value="1"/>
</dbReference>
<dbReference type="Proteomes" id="UP001549104">
    <property type="component" value="Unassembled WGS sequence"/>
</dbReference>
<dbReference type="EMBL" id="JBEPME010000001">
    <property type="protein sequence ID" value="MET3655521.1"/>
    <property type="molecule type" value="Genomic_DNA"/>
</dbReference>
<accession>A0ABV2K373</accession>
<reference evidence="1 2" key="1">
    <citation type="submission" date="2024-06" db="EMBL/GenBank/DDBJ databases">
        <title>Sorghum-associated microbial communities from plants grown in Nebraska, USA.</title>
        <authorList>
            <person name="Schachtman D."/>
        </authorList>
    </citation>
    <scope>NUCLEOTIDE SEQUENCE [LARGE SCALE GENOMIC DNA]</scope>
    <source>
        <strain evidence="1 2">1288</strain>
    </source>
</reference>
<sequence>MSGGICIRQNFQMYTKLVFMEKVRQEIENMILELLADIERIKKLDGKSIMLPVSDENIQTIKEWISRNISENLWISEYGNLLKKVNGLEFNGLVIYNANPDDENNGFIGANEIWRDNEWDSNYLFFGDSSISWYCLDIENNVFLELDKPSGDIVDEFNSFDEMINEAMKSVL</sequence>
<organism evidence="1 2">
    <name type="scientific">Sporosarcina psychrophila</name>
    <name type="common">Bacillus psychrophilus</name>
    <dbReference type="NCBI Taxonomy" id="1476"/>
    <lineage>
        <taxon>Bacteria</taxon>
        <taxon>Bacillati</taxon>
        <taxon>Bacillota</taxon>
        <taxon>Bacilli</taxon>
        <taxon>Bacillales</taxon>
        <taxon>Caryophanaceae</taxon>
        <taxon>Sporosarcina</taxon>
    </lineage>
</organism>
<comment type="caution">
    <text evidence="1">The sequence shown here is derived from an EMBL/GenBank/DDBJ whole genome shotgun (WGS) entry which is preliminary data.</text>
</comment>
<proteinExistence type="predicted"/>
<protein>
    <recommendedName>
        <fullName evidence="3">Knr4/Smi1-like domain-containing protein</fullName>
    </recommendedName>
</protein>
<dbReference type="Gene3D" id="3.40.1580.10">
    <property type="entry name" value="SMI1/KNR4-like"/>
    <property type="match status" value="1"/>
</dbReference>
<gene>
    <name evidence="1" type="ORF">ABIC55_000605</name>
</gene>
<dbReference type="SUPFAM" id="SSF160631">
    <property type="entry name" value="SMI1/KNR4-like"/>
    <property type="match status" value="1"/>
</dbReference>
<name>A0ABV2K373_SPOPS</name>
<keyword evidence="2" id="KW-1185">Reference proteome</keyword>
<dbReference type="InterPro" id="IPR037883">
    <property type="entry name" value="Knr4/Smi1-like_sf"/>
</dbReference>
<evidence type="ECO:0008006" key="3">
    <source>
        <dbReference type="Google" id="ProtNLM"/>
    </source>
</evidence>
<evidence type="ECO:0000313" key="1">
    <source>
        <dbReference type="EMBL" id="MET3655521.1"/>
    </source>
</evidence>
<evidence type="ECO:0000313" key="2">
    <source>
        <dbReference type="Proteomes" id="UP001549104"/>
    </source>
</evidence>